<comment type="subcellular location">
    <subcellularLocation>
        <location evidence="1">Secreted</location>
    </subcellularLocation>
</comment>
<dbReference type="Pfam" id="PF01410">
    <property type="entry name" value="COLFI"/>
    <property type="match status" value="1"/>
</dbReference>
<keyword evidence="3" id="KW-0176">Collagen</keyword>
<dbReference type="PROSITE" id="PS51461">
    <property type="entry name" value="NC1_FIB"/>
    <property type="match status" value="1"/>
</dbReference>
<keyword evidence="2" id="KW-0964">Secreted</keyword>
<accession>A0AAD9NY98</accession>
<sequence>MGLTGELGEKGERGKRGPKGPPGPKGKDGPQGPRGKLGKEGHPGVPGGDGKLGPKGEAGQPGPPGIEGPAGPPGPPGDGSSSDLSHFPPEFRQRRRRRRDTSAQSDSPDDKVTDKTDDKVTLADTVTVIFEEIDELKGELAAMKHPNGDKNNPGRTCSDIHLGHPQLADGWYWVDPNLGVSDDAIYVWCNMTAGGDTCVHPHTEYAKGPLKSWQKESDTDKNPGKWFSELPGGFKVRYVGAVQLAFLRLLSTSATQTFTYLCEDSTAWFNVHTQSYDNAIRLLGDNDFDIKTRKFASRKVQDGCQTGKGRGKTRFTIETVRLNRLPIVDFMPQDYGHYGQQFGFEMGPVCFS</sequence>
<dbReference type="GO" id="GO:0005581">
    <property type="term" value="C:collagen trimer"/>
    <property type="evidence" value="ECO:0007669"/>
    <property type="project" value="UniProtKB-KW"/>
</dbReference>
<dbReference type="GO" id="GO:0031012">
    <property type="term" value="C:extracellular matrix"/>
    <property type="evidence" value="ECO:0007669"/>
    <property type="project" value="TreeGrafter"/>
</dbReference>
<evidence type="ECO:0000313" key="6">
    <source>
        <dbReference type="EMBL" id="KAK2184695.1"/>
    </source>
</evidence>
<evidence type="ECO:0000313" key="7">
    <source>
        <dbReference type="Proteomes" id="UP001209878"/>
    </source>
</evidence>
<dbReference type="EMBL" id="JAODUO010000256">
    <property type="protein sequence ID" value="KAK2184695.1"/>
    <property type="molecule type" value="Genomic_DNA"/>
</dbReference>
<evidence type="ECO:0000256" key="3">
    <source>
        <dbReference type="ARBA" id="ARBA00023119"/>
    </source>
</evidence>
<dbReference type="FunFam" id="2.60.120.1000:FF:000007">
    <property type="entry name" value="Collagen type V alpha 3 chain"/>
    <property type="match status" value="1"/>
</dbReference>
<protein>
    <recommendedName>
        <fullName evidence="5">Fibrillar collagen NC1 domain-containing protein</fullName>
    </recommendedName>
</protein>
<evidence type="ECO:0000256" key="1">
    <source>
        <dbReference type="ARBA" id="ARBA00004613"/>
    </source>
</evidence>
<proteinExistence type="predicted"/>
<dbReference type="GO" id="GO:0030198">
    <property type="term" value="P:extracellular matrix organization"/>
    <property type="evidence" value="ECO:0007669"/>
    <property type="project" value="TreeGrafter"/>
</dbReference>
<feature type="compositionally biased region" description="Pro residues" evidence="4">
    <location>
        <begin position="61"/>
        <end position="76"/>
    </location>
</feature>
<dbReference type="PANTHER" id="PTHR24023">
    <property type="entry name" value="COLLAGEN ALPHA"/>
    <property type="match status" value="1"/>
</dbReference>
<feature type="compositionally biased region" description="Gly residues" evidence="4">
    <location>
        <begin position="44"/>
        <end position="53"/>
    </location>
</feature>
<keyword evidence="7" id="KW-1185">Reference proteome</keyword>
<dbReference type="GO" id="GO:0030020">
    <property type="term" value="F:extracellular matrix structural constituent conferring tensile strength"/>
    <property type="evidence" value="ECO:0007669"/>
    <property type="project" value="TreeGrafter"/>
</dbReference>
<dbReference type="Proteomes" id="UP001209878">
    <property type="component" value="Unassembled WGS sequence"/>
</dbReference>
<gene>
    <name evidence="6" type="ORF">NP493_256g02000</name>
</gene>
<evidence type="ECO:0000256" key="2">
    <source>
        <dbReference type="ARBA" id="ARBA00022525"/>
    </source>
</evidence>
<dbReference type="InterPro" id="IPR008160">
    <property type="entry name" value="Collagen"/>
</dbReference>
<evidence type="ECO:0000256" key="4">
    <source>
        <dbReference type="SAM" id="MobiDB-lite"/>
    </source>
</evidence>
<dbReference type="Gene3D" id="2.60.120.1000">
    <property type="match status" value="1"/>
</dbReference>
<dbReference type="Pfam" id="PF01391">
    <property type="entry name" value="Collagen"/>
    <property type="match status" value="1"/>
</dbReference>
<dbReference type="InterPro" id="IPR000885">
    <property type="entry name" value="Fib_collagen_C"/>
</dbReference>
<dbReference type="GO" id="GO:0005615">
    <property type="term" value="C:extracellular space"/>
    <property type="evidence" value="ECO:0007669"/>
    <property type="project" value="TreeGrafter"/>
</dbReference>
<evidence type="ECO:0000259" key="5">
    <source>
        <dbReference type="PROSITE" id="PS51461"/>
    </source>
</evidence>
<feature type="domain" description="Fibrillar collagen NC1" evidence="5">
    <location>
        <begin position="127"/>
        <end position="352"/>
    </location>
</feature>
<dbReference type="SMART" id="SM00038">
    <property type="entry name" value="COLFI"/>
    <property type="match status" value="1"/>
</dbReference>
<dbReference type="AlphaFoldDB" id="A0AAD9NY98"/>
<dbReference type="InterPro" id="IPR050149">
    <property type="entry name" value="Collagen_superfamily"/>
</dbReference>
<dbReference type="PANTHER" id="PTHR24023:SF1112">
    <property type="entry name" value="COL_CUTICLE_N DOMAIN-CONTAINING PROTEIN-RELATED"/>
    <property type="match status" value="1"/>
</dbReference>
<feature type="region of interest" description="Disordered" evidence="4">
    <location>
        <begin position="1"/>
        <end position="116"/>
    </location>
</feature>
<name>A0AAD9NY98_RIDPI</name>
<comment type="caution">
    <text evidence="6">The sequence shown here is derived from an EMBL/GenBank/DDBJ whole genome shotgun (WGS) entry which is preliminary data.</text>
</comment>
<reference evidence="6" key="1">
    <citation type="journal article" date="2023" name="Mol. Biol. Evol.">
        <title>Third-Generation Sequencing Reveals the Adaptive Role of the Epigenome in Three Deep-Sea Polychaetes.</title>
        <authorList>
            <person name="Perez M."/>
            <person name="Aroh O."/>
            <person name="Sun Y."/>
            <person name="Lan Y."/>
            <person name="Juniper S.K."/>
            <person name="Young C.R."/>
            <person name="Angers B."/>
            <person name="Qian P.Y."/>
        </authorList>
    </citation>
    <scope>NUCLEOTIDE SEQUENCE</scope>
    <source>
        <strain evidence="6">R07B-5</strain>
    </source>
</reference>
<organism evidence="6 7">
    <name type="scientific">Ridgeia piscesae</name>
    <name type="common">Tubeworm</name>
    <dbReference type="NCBI Taxonomy" id="27915"/>
    <lineage>
        <taxon>Eukaryota</taxon>
        <taxon>Metazoa</taxon>
        <taxon>Spiralia</taxon>
        <taxon>Lophotrochozoa</taxon>
        <taxon>Annelida</taxon>
        <taxon>Polychaeta</taxon>
        <taxon>Sedentaria</taxon>
        <taxon>Canalipalpata</taxon>
        <taxon>Sabellida</taxon>
        <taxon>Siboglinidae</taxon>
        <taxon>Ridgeia</taxon>
    </lineage>
</organism>